<organism evidence="6 7">
    <name type="scientific">Streptomyces ferrugineus</name>
    <dbReference type="NCBI Taxonomy" id="1413221"/>
    <lineage>
        <taxon>Bacteria</taxon>
        <taxon>Bacillati</taxon>
        <taxon>Actinomycetota</taxon>
        <taxon>Actinomycetes</taxon>
        <taxon>Kitasatosporales</taxon>
        <taxon>Streptomycetaceae</taxon>
        <taxon>Streptomyces</taxon>
    </lineage>
</organism>
<gene>
    <name evidence="6" type="ORF">IM697_31290</name>
</gene>
<evidence type="ECO:0000256" key="3">
    <source>
        <dbReference type="SAM" id="MobiDB-lite"/>
    </source>
</evidence>
<keyword evidence="2 6" id="KW-0378">Hydrolase</keyword>
<comment type="similarity">
    <text evidence="1">Belongs to the AB hydrolase superfamily.</text>
</comment>
<sequence length="278" mass="29794">MAIVAVVMATALATPAQADSHNPYERGPAPTLESITAETGPFDIDSVTVPAGSGQGFNNGTIYYPTDTSEGTFGAIVIMPGFLASQSDIAWYGPRLASQGFVVMTLDTNALWDFPTDRSKQQLAALTYLTAQSTVKNRIDPDRLAVMGWSMGGGGSLQSAANTPSLKAAIPLAPWDLNDVSSQITVPTMIFGADGDTVASVDDFALPFYNGLANAPDKSLIVLKDTDHFTFTDPNTTIAQYSVSWLKRFVDNDTRYDQFLCPTPNDPNTVFFQITCPL</sequence>
<dbReference type="Gene3D" id="3.40.50.1820">
    <property type="entry name" value="alpha/beta hydrolase"/>
    <property type="match status" value="1"/>
</dbReference>
<feature type="chain" id="PRO_5031560028" evidence="4">
    <location>
        <begin position="19"/>
        <end position="278"/>
    </location>
</feature>
<dbReference type="PANTHER" id="PTHR22946">
    <property type="entry name" value="DIENELACTONE HYDROLASE DOMAIN-CONTAINING PROTEIN-RELATED"/>
    <property type="match status" value="1"/>
</dbReference>
<feature type="signal peptide" evidence="4">
    <location>
        <begin position="1"/>
        <end position="18"/>
    </location>
</feature>
<dbReference type="Proteomes" id="UP000594205">
    <property type="component" value="Chromosome"/>
</dbReference>
<dbReference type="AlphaFoldDB" id="A0A7M2T0N0"/>
<feature type="region of interest" description="Disordered" evidence="3">
    <location>
        <begin position="17"/>
        <end position="36"/>
    </location>
</feature>
<keyword evidence="7" id="KW-1185">Reference proteome</keyword>
<dbReference type="Pfam" id="PF12740">
    <property type="entry name" value="PETase"/>
    <property type="match status" value="1"/>
</dbReference>
<evidence type="ECO:0000256" key="1">
    <source>
        <dbReference type="ARBA" id="ARBA00008645"/>
    </source>
</evidence>
<proteinExistence type="inferred from homology"/>
<evidence type="ECO:0000313" key="6">
    <source>
        <dbReference type="EMBL" id="QOV41393.1"/>
    </source>
</evidence>
<dbReference type="InterPro" id="IPR050261">
    <property type="entry name" value="FrsA_esterase"/>
</dbReference>
<evidence type="ECO:0000259" key="5">
    <source>
        <dbReference type="Pfam" id="PF12740"/>
    </source>
</evidence>
<feature type="domain" description="PET hydrolase/cutinase-like" evidence="5">
    <location>
        <begin position="19"/>
        <end position="267"/>
    </location>
</feature>
<evidence type="ECO:0000313" key="7">
    <source>
        <dbReference type="Proteomes" id="UP000594205"/>
    </source>
</evidence>
<dbReference type="InterPro" id="IPR029058">
    <property type="entry name" value="AB_hydrolase_fold"/>
</dbReference>
<dbReference type="InterPro" id="IPR041127">
    <property type="entry name" value="PET_hydrolase/cutinase-like"/>
</dbReference>
<protein>
    <submittedName>
        <fullName evidence="6">Dienelactone hydrolase family protein</fullName>
    </submittedName>
</protein>
<reference evidence="6 7" key="1">
    <citation type="submission" date="2020-10" db="EMBL/GenBank/DDBJ databases">
        <title>Streptomyces ferrugineus complate genome analysis.</title>
        <authorList>
            <person name="Anwar N."/>
        </authorList>
    </citation>
    <scope>NUCLEOTIDE SEQUENCE [LARGE SCALE GENOMIC DNA]</scope>
    <source>
        <strain evidence="6 7">CCTCC AA2014009</strain>
    </source>
</reference>
<dbReference type="PANTHER" id="PTHR22946:SF9">
    <property type="entry name" value="POLYKETIDE TRANSFERASE AF380"/>
    <property type="match status" value="1"/>
</dbReference>
<evidence type="ECO:0000256" key="2">
    <source>
        <dbReference type="ARBA" id="ARBA00022801"/>
    </source>
</evidence>
<dbReference type="GO" id="GO:0052689">
    <property type="term" value="F:carboxylic ester hydrolase activity"/>
    <property type="evidence" value="ECO:0007669"/>
    <property type="project" value="UniProtKB-ARBA"/>
</dbReference>
<keyword evidence="4" id="KW-0732">Signal</keyword>
<accession>A0A7M2T0N0</accession>
<evidence type="ECO:0000256" key="4">
    <source>
        <dbReference type="SAM" id="SignalP"/>
    </source>
</evidence>
<dbReference type="SUPFAM" id="SSF53474">
    <property type="entry name" value="alpha/beta-Hydrolases"/>
    <property type="match status" value="1"/>
</dbReference>
<name>A0A7M2T0N0_9ACTN</name>
<dbReference type="EMBL" id="CP063373">
    <property type="protein sequence ID" value="QOV41393.1"/>
    <property type="molecule type" value="Genomic_DNA"/>
</dbReference>
<dbReference type="KEGG" id="sfeu:IM697_31290"/>